<sequence length="141" mass="15603">MSTVLWANHLLNNGEVASDESDKWALYKHADKLDKLASVAGLEPFSSLLDHTDMQFNLGDDELPDEIQSTNKLMARDGVWKSAEDALGILNGLLTAITTEKPRFGVLKNDYDAVVAELSESIEYAKKARKLGVKFNFSVVM</sequence>
<dbReference type="RefSeq" id="WP_328987372.1">
    <property type="nucleotide sequence ID" value="NZ_CP121472.1"/>
</dbReference>
<evidence type="ECO:0000313" key="1">
    <source>
        <dbReference type="EMBL" id="WPL16843.1"/>
    </source>
</evidence>
<accession>A0ABZ0S960</accession>
<dbReference type="EMBL" id="CP121472">
    <property type="protein sequence ID" value="WPL16843.1"/>
    <property type="molecule type" value="Genomic_DNA"/>
</dbReference>
<protein>
    <submittedName>
        <fullName evidence="1">Uncharacterized protein</fullName>
    </submittedName>
</protein>
<evidence type="ECO:0000313" key="2">
    <source>
        <dbReference type="Proteomes" id="UP001432180"/>
    </source>
</evidence>
<reference evidence="1 2" key="1">
    <citation type="journal article" date="2023" name="Microorganisms">
        <title>Thiorhodovibrio frisius and Trv. litoralis spp. nov., Two Novel Members from a Clade of Fastidious Purple Sulfur Bacteria That Exhibit Unique Red-Shifted Light-Harvesting Capabilities.</title>
        <authorList>
            <person name="Methner A."/>
            <person name="Kuzyk S.B."/>
            <person name="Petersen J."/>
            <person name="Bauer S."/>
            <person name="Brinkmann H."/>
            <person name="Sichau K."/>
            <person name="Wanner G."/>
            <person name="Wolf J."/>
            <person name="Neumann-Schaal M."/>
            <person name="Henke P."/>
            <person name="Tank M."/>
            <person name="Sproer C."/>
            <person name="Bunk B."/>
            <person name="Overmann J."/>
        </authorList>
    </citation>
    <scope>NUCLEOTIDE SEQUENCE [LARGE SCALE GENOMIC DNA]</scope>
    <source>
        <strain evidence="1 2">DSM 6702</strain>
    </source>
</reference>
<keyword evidence="2" id="KW-1185">Reference proteome</keyword>
<name>A0ABZ0S960_9GAMM</name>
<gene>
    <name evidence="1" type="ORF">Thiowin_01819</name>
</gene>
<organism evidence="1 2">
    <name type="scientific">Thiorhodovibrio winogradskyi</name>
    <dbReference type="NCBI Taxonomy" id="77007"/>
    <lineage>
        <taxon>Bacteria</taxon>
        <taxon>Pseudomonadati</taxon>
        <taxon>Pseudomonadota</taxon>
        <taxon>Gammaproteobacteria</taxon>
        <taxon>Chromatiales</taxon>
        <taxon>Chromatiaceae</taxon>
        <taxon>Thiorhodovibrio</taxon>
    </lineage>
</organism>
<proteinExistence type="predicted"/>
<dbReference type="Proteomes" id="UP001432180">
    <property type="component" value="Chromosome"/>
</dbReference>